<feature type="compositionally biased region" description="Polar residues" evidence="1">
    <location>
        <begin position="315"/>
        <end position="326"/>
    </location>
</feature>
<feature type="compositionally biased region" description="Low complexity" evidence="1">
    <location>
        <begin position="824"/>
        <end position="834"/>
    </location>
</feature>
<feature type="compositionally biased region" description="Basic and acidic residues" evidence="1">
    <location>
        <begin position="58"/>
        <end position="69"/>
    </location>
</feature>
<dbReference type="OrthoDB" id="5386674at2759"/>
<feature type="compositionally biased region" description="Low complexity" evidence="1">
    <location>
        <begin position="41"/>
        <end position="55"/>
    </location>
</feature>
<feature type="compositionally biased region" description="Basic residues" evidence="1">
    <location>
        <begin position="842"/>
        <end position="853"/>
    </location>
</feature>
<feature type="compositionally biased region" description="Low complexity" evidence="1">
    <location>
        <begin position="761"/>
        <end position="775"/>
    </location>
</feature>
<feature type="region of interest" description="Disordered" evidence="1">
    <location>
        <begin position="382"/>
        <end position="795"/>
    </location>
</feature>
<comment type="caution">
    <text evidence="2">The sequence shown here is derived from an EMBL/GenBank/DDBJ whole genome shotgun (WGS) entry which is preliminary data.</text>
</comment>
<feature type="compositionally biased region" description="Acidic residues" evidence="1">
    <location>
        <begin position="386"/>
        <end position="403"/>
    </location>
</feature>
<organism evidence="2 3">
    <name type="scientific">Thelonectria olida</name>
    <dbReference type="NCBI Taxonomy" id="1576542"/>
    <lineage>
        <taxon>Eukaryota</taxon>
        <taxon>Fungi</taxon>
        <taxon>Dikarya</taxon>
        <taxon>Ascomycota</taxon>
        <taxon>Pezizomycotina</taxon>
        <taxon>Sordariomycetes</taxon>
        <taxon>Hypocreomycetidae</taxon>
        <taxon>Hypocreales</taxon>
        <taxon>Nectriaceae</taxon>
        <taxon>Thelonectria</taxon>
    </lineage>
</organism>
<feature type="compositionally biased region" description="Basic and acidic residues" evidence="1">
    <location>
        <begin position="225"/>
        <end position="241"/>
    </location>
</feature>
<feature type="region of interest" description="Disordered" evidence="1">
    <location>
        <begin position="142"/>
        <end position="266"/>
    </location>
</feature>
<feature type="compositionally biased region" description="Pro residues" evidence="1">
    <location>
        <begin position="70"/>
        <end position="81"/>
    </location>
</feature>
<feature type="compositionally biased region" description="Low complexity" evidence="1">
    <location>
        <begin position="670"/>
        <end position="686"/>
    </location>
</feature>
<feature type="compositionally biased region" description="Basic and acidic residues" evidence="1">
    <location>
        <begin position="459"/>
        <end position="472"/>
    </location>
</feature>
<feature type="compositionally biased region" description="Basic and acidic residues" evidence="1">
    <location>
        <begin position="549"/>
        <end position="560"/>
    </location>
</feature>
<feature type="compositionally biased region" description="Low complexity" evidence="1">
    <location>
        <begin position="630"/>
        <end position="652"/>
    </location>
</feature>
<name>A0A9P8VZA0_9HYPO</name>
<accession>A0A9P8VZA0</accession>
<feature type="compositionally biased region" description="Acidic residues" evidence="1">
    <location>
        <begin position="443"/>
        <end position="458"/>
    </location>
</feature>
<feature type="compositionally biased region" description="Polar residues" evidence="1">
    <location>
        <begin position="31"/>
        <end position="40"/>
    </location>
</feature>
<keyword evidence="3" id="KW-1185">Reference proteome</keyword>
<feature type="region of interest" description="Disordered" evidence="1">
    <location>
        <begin position="311"/>
        <end position="367"/>
    </location>
</feature>
<feature type="compositionally biased region" description="Basic and acidic residues" evidence="1">
    <location>
        <begin position="153"/>
        <end position="184"/>
    </location>
</feature>
<evidence type="ECO:0000313" key="3">
    <source>
        <dbReference type="Proteomes" id="UP000777438"/>
    </source>
</evidence>
<feature type="region of interest" description="Disordered" evidence="1">
    <location>
        <begin position="809"/>
        <end position="902"/>
    </location>
</feature>
<evidence type="ECO:0000313" key="2">
    <source>
        <dbReference type="EMBL" id="KAH6884543.1"/>
    </source>
</evidence>
<dbReference type="AlphaFoldDB" id="A0A9P8VZA0"/>
<reference evidence="2 3" key="1">
    <citation type="journal article" date="2021" name="Nat. Commun.">
        <title>Genetic determinants of endophytism in the Arabidopsis root mycobiome.</title>
        <authorList>
            <person name="Mesny F."/>
            <person name="Miyauchi S."/>
            <person name="Thiergart T."/>
            <person name="Pickel B."/>
            <person name="Atanasova L."/>
            <person name="Karlsson M."/>
            <person name="Huettel B."/>
            <person name="Barry K.W."/>
            <person name="Haridas S."/>
            <person name="Chen C."/>
            <person name="Bauer D."/>
            <person name="Andreopoulos W."/>
            <person name="Pangilinan J."/>
            <person name="LaButti K."/>
            <person name="Riley R."/>
            <person name="Lipzen A."/>
            <person name="Clum A."/>
            <person name="Drula E."/>
            <person name="Henrissat B."/>
            <person name="Kohler A."/>
            <person name="Grigoriev I.V."/>
            <person name="Martin F.M."/>
            <person name="Hacquard S."/>
        </authorList>
    </citation>
    <scope>NUCLEOTIDE SEQUENCE [LARGE SCALE GENOMIC DNA]</scope>
    <source>
        <strain evidence="2 3">MPI-CAGE-CH-0241</strain>
    </source>
</reference>
<dbReference type="Proteomes" id="UP000777438">
    <property type="component" value="Unassembled WGS sequence"/>
</dbReference>
<dbReference type="EMBL" id="JAGPYM010000020">
    <property type="protein sequence ID" value="KAH6884543.1"/>
    <property type="molecule type" value="Genomic_DNA"/>
</dbReference>
<feature type="region of interest" description="Disordered" evidence="1">
    <location>
        <begin position="31"/>
        <end position="81"/>
    </location>
</feature>
<gene>
    <name evidence="2" type="ORF">B0T10DRAFT_131880</name>
</gene>
<proteinExistence type="predicted"/>
<feature type="compositionally biased region" description="Low complexity" evidence="1">
    <location>
        <begin position="708"/>
        <end position="744"/>
    </location>
</feature>
<sequence>MYEPVQHQGRQRSDSLQRMLELEKKMMFQRTQSLTSNSYQSSPAGSIAPSPIIHPQPRRFELVPKDGKKAPPPPVRNYGPVPPPLFTSYSAPDGASNAVVHQQLVAAKGHSRTNSAPIGMTDRGTQKTVAFAFPPDFEEQRSVCVSPTWEAYGQRKQDKRDRKEERREERREESRGRERTVEKKPRGRRLSKPPPPNHNLIRSNTEPVSPPKDKRSSSVMGIPISRRDTADTSRNEPAEKPRRGRSGSITSAIRGSFEIRRGSYDQTSASGFLGGVKLEHKKQDFTQQVIEDQSKNTSKVHPALRKSFLGYGSFTPLQTDGSSSPVRDNEEPEKRRRAYPPISLQTSGVMGQGAPPAQVVPARRGSSGSANIYLWSARAKKRTSEPIDDECAVDDEEDGEAAQELERITLTDTPPKEAGLTRRGGLHIKNGPRASLTSKFSTEDEDENETLVDGDEDIEPLHIAKMSSKETTPEPAVEPLPVLEPQPVAKTPVIEQKEKPSYPPTTVKTRPRRESTASTVSSPPAPPRKSSKRNSIVFLARSQTAPVEPPKEEQPPRSSKENPSSPSKENLRVEKKTPIVTKLVTSSKMRNPTPPSIRYETTLAGVRPTPYPAESPTTSTAKFNFKDTAKSAFARGGSGSSSQASLSPISGGTSPVLPPSPLKNETYVTPQPAAQQQQQPEARPVATSYSRPIRPSPEYYLAPKKQPSSTWRPTTSSSDDSSYSDGLQSSGPGTPDTSPPQSDSGCYHPRTVSGKIQPIQYSPYSSVNSSPNISPGDRFQLSDSPHSPESDLDPIEAAARRVMEAFSHANLVSPMDSGKDTDSSGDSSLVLSSPEPEPQPQRLRHREKSKSRLRNSQLQTLKLSQSANGIKATRSTPNLDVRKSQQPPVPEMPKSNRANPQRGDRVGKMFVVCCECKRYHDIPVQLYKTMLNPGGVFGSGGFEDRVCMTVKCSWCDHQMSTKCCPGVSGILDIQERVH</sequence>
<protein>
    <submittedName>
        <fullName evidence="2">Uncharacterized protein</fullName>
    </submittedName>
</protein>
<feature type="compositionally biased region" description="Polar residues" evidence="1">
    <location>
        <begin position="854"/>
        <end position="878"/>
    </location>
</feature>
<evidence type="ECO:0000256" key="1">
    <source>
        <dbReference type="SAM" id="MobiDB-lite"/>
    </source>
</evidence>